<name>A0A1I5QLB9_9PSEU</name>
<dbReference type="STRING" id="587909.SAMN05421810_102676"/>
<dbReference type="EMBL" id="FOWW01000002">
    <property type="protein sequence ID" value="SFP46831.1"/>
    <property type="molecule type" value="Genomic_DNA"/>
</dbReference>
<evidence type="ECO:0008006" key="4">
    <source>
        <dbReference type="Google" id="ProtNLM"/>
    </source>
</evidence>
<accession>A0A1I5QLB9</accession>
<organism evidence="2 3">
    <name type="scientific">Amycolatopsis arida</name>
    <dbReference type="NCBI Taxonomy" id="587909"/>
    <lineage>
        <taxon>Bacteria</taxon>
        <taxon>Bacillati</taxon>
        <taxon>Actinomycetota</taxon>
        <taxon>Actinomycetes</taxon>
        <taxon>Pseudonocardiales</taxon>
        <taxon>Pseudonocardiaceae</taxon>
        <taxon>Amycolatopsis</taxon>
    </lineage>
</organism>
<evidence type="ECO:0000313" key="3">
    <source>
        <dbReference type="Proteomes" id="UP000198727"/>
    </source>
</evidence>
<proteinExistence type="predicted"/>
<dbReference type="Pfam" id="PF10969">
    <property type="entry name" value="DUF2771"/>
    <property type="match status" value="1"/>
</dbReference>
<keyword evidence="3" id="KW-1185">Reference proteome</keyword>
<sequence>MFAGMPSRPLARVRPRLLAVLGVAAFAVVGCSAPPEPAVTFYADGDTVRTEPLIHCDALVRQCEQGGEPARLAVRPGRPVQISVPADVAEAPWVVNVQYLDAAGEPRPVRQEFFSPGTQHAHTVTAGPGDQLLVVEVQQLGAAFAGDEEGNPIVDEEGNPQLVARAIWSLQVEPA</sequence>
<evidence type="ECO:0000256" key="1">
    <source>
        <dbReference type="SAM" id="SignalP"/>
    </source>
</evidence>
<keyword evidence="1" id="KW-0732">Signal</keyword>
<feature type="chain" id="PRO_5039274241" description="DUF2771 family protein" evidence="1">
    <location>
        <begin position="33"/>
        <end position="175"/>
    </location>
</feature>
<evidence type="ECO:0000313" key="2">
    <source>
        <dbReference type="EMBL" id="SFP46831.1"/>
    </source>
</evidence>
<dbReference type="AlphaFoldDB" id="A0A1I5QLB9"/>
<feature type="signal peptide" evidence="1">
    <location>
        <begin position="1"/>
        <end position="32"/>
    </location>
</feature>
<dbReference type="InterPro" id="IPR024495">
    <property type="entry name" value="DUF2771"/>
</dbReference>
<reference evidence="3" key="1">
    <citation type="submission" date="2016-10" db="EMBL/GenBank/DDBJ databases">
        <authorList>
            <person name="Varghese N."/>
            <person name="Submissions S."/>
        </authorList>
    </citation>
    <scope>NUCLEOTIDE SEQUENCE [LARGE SCALE GENOMIC DNA]</scope>
    <source>
        <strain evidence="3">CGMCC 4.5579</strain>
    </source>
</reference>
<protein>
    <recommendedName>
        <fullName evidence="4">DUF2771 family protein</fullName>
    </recommendedName>
</protein>
<dbReference type="Proteomes" id="UP000198727">
    <property type="component" value="Unassembled WGS sequence"/>
</dbReference>
<gene>
    <name evidence="2" type="ORF">SAMN05421810_102676</name>
</gene>